<dbReference type="AlphaFoldDB" id="A0A9D4BY48"/>
<evidence type="ECO:0000256" key="1">
    <source>
        <dbReference type="SAM" id="MobiDB-lite"/>
    </source>
</evidence>
<sequence length="71" mass="8202">MRNLTGSLVTRIVEVEDRVRNVEVQLESENIHVTHCYFDARDLNTPSSSRTHTYTENSVDSFHKPNTESHT</sequence>
<comment type="caution">
    <text evidence="2">The sequence shown here is derived from an EMBL/GenBank/DDBJ whole genome shotgun (WGS) entry which is preliminary data.</text>
</comment>
<evidence type="ECO:0000313" key="3">
    <source>
        <dbReference type="Proteomes" id="UP000828390"/>
    </source>
</evidence>
<proteinExistence type="predicted"/>
<dbReference type="Proteomes" id="UP000828390">
    <property type="component" value="Unassembled WGS sequence"/>
</dbReference>
<keyword evidence="3" id="KW-1185">Reference proteome</keyword>
<feature type="region of interest" description="Disordered" evidence="1">
    <location>
        <begin position="42"/>
        <end position="71"/>
    </location>
</feature>
<accession>A0A9D4BY48</accession>
<name>A0A9D4BY48_DREPO</name>
<reference evidence="2" key="2">
    <citation type="submission" date="2020-11" db="EMBL/GenBank/DDBJ databases">
        <authorList>
            <person name="McCartney M.A."/>
            <person name="Auch B."/>
            <person name="Kono T."/>
            <person name="Mallez S."/>
            <person name="Becker A."/>
            <person name="Gohl D.M."/>
            <person name="Silverstein K.A.T."/>
            <person name="Koren S."/>
            <person name="Bechman K.B."/>
            <person name="Herman A."/>
            <person name="Abrahante J.E."/>
            <person name="Garbe J."/>
        </authorList>
    </citation>
    <scope>NUCLEOTIDE SEQUENCE</scope>
    <source>
        <strain evidence="2">Duluth1</strain>
        <tissue evidence="2">Whole animal</tissue>
    </source>
</reference>
<organism evidence="2 3">
    <name type="scientific">Dreissena polymorpha</name>
    <name type="common">Zebra mussel</name>
    <name type="synonym">Mytilus polymorpha</name>
    <dbReference type="NCBI Taxonomy" id="45954"/>
    <lineage>
        <taxon>Eukaryota</taxon>
        <taxon>Metazoa</taxon>
        <taxon>Spiralia</taxon>
        <taxon>Lophotrochozoa</taxon>
        <taxon>Mollusca</taxon>
        <taxon>Bivalvia</taxon>
        <taxon>Autobranchia</taxon>
        <taxon>Heteroconchia</taxon>
        <taxon>Euheterodonta</taxon>
        <taxon>Imparidentia</taxon>
        <taxon>Neoheterodontei</taxon>
        <taxon>Myida</taxon>
        <taxon>Dreissenoidea</taxon>
        <taxon>Dreissenidae</taxon>
        <taxon>Dreissena</taxon>
    </lineage>
</organism>
<reference evidence="2" key="1">
    <citation type="journal article" date="2019" name="bioRxiv">
        <title>The Genome of the Zebra Mussel, Dreissena polymorpha: A Resource for Invasive Species Research.</title>
        <authorList>
            <person name="McCartney M.A."/>
            <person name="Auch B."/>
            <person name="Kono T."/>
            <person name="Mallez S."/>
            <person name="Zhang Y."/>
            <person name="Obille A."/>
            <person name="Becker A."/>
            <person name="Abrahante J.E."/>
            <person name="Garbe J."/>
            <person name="Badalamenti J.P."/>
            <person name="Herman A."/>
            <person name="Mangelson H."/>
            <person name="Liachko I."/>
            <person name="Sullivan S."/>
            <person name="Sone E.D."/>
            <person name="Koren S."/>
            <person name="Silverstein K.A.T."/>
            <person name="Beckman K.B."/>
            <person name="Gohl D.M."/>
        </authorList>
    </citation>
    <scope>NUCLEOTIDE SEQUENCE</scope>
    <source>
        <strain evidence="2">Duluth1</strain>
        <tissue evidence="2">Whole animal</tissue>
    </source>
</reference>
<dbReference type="EMBL" id="JAIWYP010000014">
    <property type="protein sequence ID" value="KAH3713154.1"/>
    <property type="molecule type" value="Genomic_DNA"/>
</dbReference>
<gene>
    <name evidence="2" type="ORF">DPMN_072940</name>
</gene>
<feature type="compositionally biased region" description="Basic and acidic residues" evidence="1">
    <location>
        <begin position="61"/>
        <end position="71"/>
    </location>
</feature>
<feature type="compositionally biased region" description="Polar residues" evidence="1">
    <location>
        <begin position="44"/>
        <end position="60"/>
    </location>
</feature>
<protein>
    <submittedName>
        <fullName evidence="2">Uncharacterized protein</fullName>
    </submittedName>
</protein>
<evidence type="ECO:0000313" key="2">
    <source>
        <dbReference type="EMBL" id="KAH3713154.1"/>
    </source>
</evidence>